<organism evidence="2 3">
    <name type="scientific">Batrachochytrium salamandrivorans</name>
    <dbReference type="NCBI Taxonomy" id="1357716"/>
    <lineage>
        <taxon>Eukaryota</taxon>
        <taxon>Fungi</taxon>
        <taxon>Fungi incertae sedis</taxon>
        <taxon>Chytridiomycota</taxon>
        <taxon>Chytridiomycota incertae sedis</taxon>
        <taxon>Chytridiomycetes</taxon>
        <taxon>Rhizophydiales</taxon>
        <taxon>Rhizophydiales incertae sedis</taxon>
        <taxon>Batrachochytrium</taxon>
    </lineage>
</organism>
<accession>A0ABQ8F9B4</accession>
<dbReference type="PANTHER" id="PTHR48125:SF10">
    <property type="entry name" value="OS12G0136300 PROTEIN"/>
    <property type="match status" value="1"/>
</dbReference>
<feature type="compositionally biased region" description="Polar residues" evidence="1">
    <location>
        <begin position="607"/>
        <end position="620"/>
    </location>
</feature>
<dbReference type="Proteomes" id="UP001648503">
    <property type="component" value="Unassembled WGS sequence"/>
</dbReference>
<feature type="compositionally biased region" description="Low complexity" evidence="1">
    <location>
        <begin position="472"/>
        <end position="482"/>
    </location>
</feature>
<feature type="compositionally biased region" description="Basic and acidic residues" evidence="1">
    <location>
        <begin position="1063"/>
        <end position="1092"/>
    </location>
</feature>
<protein>
    <submittedName>
        <fullName evidence="2">Uncharacterized protein</fullName>
    </submittedName>
</protein>
<feature type="region of interest" description="Disordered" evidence="1">
    <location>
        <begin position="258"/>
        <end position="333"/>
    </location>
</feature>
<gene>
    <name evidence="2" type="ORF">BASA50_006669</name>
</gene>
<feature type="compositionally biased region" description="Low complexity" evidence="1">
    <location>
        <begin position="80"/>
        <end position="102"/>
    </location>
</feature>
<evidence type="ECO:0000313" key="3">
    <source>
        <dbReference type="Proteomes" id="UP001648503"/>
    </source>
</evidence>
<dbReference type="PANTHER" id="PTHR48125">
    <property type="entry name" value="LP07818P1"/>
    <property type="match status" value="1"/>
</dbReference>
<feature type="region of interest" description="Disordered" evidence="1">
    <location>
        <begin position="1132"/>
        <end position="1189"/>
    </location>
</feature>
<feature type="region of interest" description="Disordered" evidence="1">
    <location>
        <begin position="1063"/>
        <end position="1103"/>
    </location>
</feature>
<dbReference type="EMBL" id="JAFCIX010000335">
    <property type="protein sequence ID" value="KAH6594422.1"/>
    <property type="molecule type" value="Genomic_DNA"/>
</dbReference>
<name>A0ABQ8F9B4_9FUNG</name>
<feature type="compositionally biased region" description="Polar residues" evidence="1">
    <location>
        <begin position="637"/>
        <end position="699"/>
    </location>
</feature>
<feature type="region of interest" description="Disordered" evidence="1">
    <location>
        <begin position="44"/>
        <end position="125"/>
    </location>
</feature>
<evidence type="ECO:0000313" key="2">
    <source>
        <dbReference type="EMBL" id="KAH6594422.1"/>
    </source>
</evidence>
<feature type="compositionally biased region" description="Low complexity" evidence="1">
    <location>
        <begin position="309"/>
        <end position="319"/>
    </location>
</feature>
<comment type="caution">
    <text evidence="2">The sequence shown here is derived from an EMBL/GenBank/DDBJ whole genome shotgun (WGS) entry which is preliminary data.</text>
</comment>
<reference evidence="2 3" key="1">
    <citation type="submission" date="2021-02" db="EMBL/GenBank/DDBJ databases">
        <title>Variation within the Batrachochytrium salamandrivorans European outbreak.</title>
        <authorList>
            <person name="Kelly M."/>
            <person name="Pasmans F."/>
            <person name="Shea T.P."/>
            <person name="Munoz J.F."/>
            <person name="Carranza S."/>
            <person name="Cuomo C.A."/>
            <person name="Martel A."/>
        </authorList>
    </citation>
    <scope>NUCLEOTIDE SEQUENCE [LARGE SCALE GENOMIC DNA]</scope>
    <source>
        <strain evidence="2 3">AMFP18/2</strain>
    </source>
</reference>
<feature type="compositionally biased region" description="Low complexity" evidence="1">
    <location>
        <begin position="113"/>
        <end position="124"/>
    </location>
</feature>
<feature type="compositionally biased region" description="Polar residues" evidence="1">
    <location>
        <begin position="1178"/>
        <end position="1189"/>
    </location>
</feature>
<feature type="compositionally biased region" description="Polar residues" evidence="1">
    <location>
        <begin position="1"/>
        <end position="14"/>
    </location>
</feature>
<feature type="region of interest" description="Disordered" evidence="1">
    <location>
        <begin position="1"/>
        <end position="22"/>
    </location>
</feature>
<feature type="compositionally biased region" description="Low complexity" evidence="1">
    <location>
        <begin position="258"/>
        <end position="288"/>
    </location>
</feature>
<feature type="compositionally biased region" description="Low complexity" evidence="1">
    <location>
        <begin position="44"/>
        <end position="63"/>
    </location>
</feature>
<feature type="compositionally biased region" description="Basic and acidic residues" evidence="1">
    <location>
        <begin position="227"/>
        <end position="238"/>
    </location>
</feature>
<feature type="compositionally biased region" description="Low complexity" evidence="1">
    <location>
        <begin position="150"/>
        <end position="177"/>
    </location>
</feature>
<sequence length="1189" mass="127172">MSTGPGRSLSTESSLEFDFGMDSSVMGDDSGTSFADSLLSSFGLASSSTSPTPTLPLRPSSMSAIPTTTTSSMPAITRVGSTKPTTTTTTSSSGSSGTLRSSILPSTFPLARGTSGITSSSGSIDYLQRPFSSAANSAANSASNNAINNAISSSNRSGGSRASNSNSSNSNNNSNSSHGGGASVAATGIATASRPLSASSAQPSTVASERTSATTIARAPSNTKSDSSNRHSPDRDSLESLLQKERMLQHQEKLLRTTSPQPMQQSPPMQASASATAVAAASSTGSRSPKPTRQRPSSAIESTSLNSLAASMASPTTTPAVPPASPQNRFSASFTGRSSAASAFSAIIDSRRTSATVKDTAVAMDFEKMLNTRETKKLTSTPERMRHIEVKKAQTAPLIAKDPTFRKDESISNMLRAGSSKASIISDMDSVFNDDFAMEGISAPKKSETYWEFLRNTGPEDQSAPKYFPQKATTSALASTTTRQQLVSPPSSPSAATTPSLNAAAQALQRMTSLKELEFGDDSDDLLINGHKKKGGKDMTFSEFLRADPPTSRSASTTPSQTVKKSGGFRLFRSSKTNLLSSSQSSSQSSLQSNSQPVAETAPLLSQKATNSSGASSRLPATTYKETDKATPAAPSIRSSFSDTASLQSSDRTLSNVQTKIAASNMLPSSPGTDKLTLSSPLSTGNTGKRNSRLSTGATESLKGSEHERGASDESLLDSASLVGRQDSKKQNANLSMHQVVLGLGELDKDFASVLGDFNDWSNFGSSAFKDNEPLPYMTVPGQMYHPPGGHARRASGLSRGSNDRLDQGLKATGYYAPPPVAPVRYDDRSSQTTDMRPSITETGAQTDAVVPPPAAVIPLPTAPVEMASTSVQTLEVKHISVSTSPHMPIAKLLFLQHPNNAESPFYTAADAAQQAAEQANSVDQSVNTGPCLSCADHTEILLESHAATLAQHAIDAALKSIMGRYTSTDDMTDMSTQYNLEEDAPQFVPAPPAPIIQENPINMALVDENLRIQQEVATLRLALAAERSKSQHMLILKEASEARFEQLARVAHRKLLSAVGDKQKLQEQRRREEEAHDKLEQEKRERSKQEQRQQQQEAQRQLEHEDMLLQEQQQRRLQQQQQFQHQLLEKKMQEEQQQHHQSQQRVKPLVLQKQTAYEETPLMMDTPLDKEAPVAMQEQNTPSDIPAV</sequence>
<feature type="region of interest" description="Disordered" evidence="1">
    <location>
        <begin position="530"/>
        <end position="716"/>
    </location>
</feature>
<feature type="compositionally biased region" description="Low complexity" evidence="1">
    <location>
        <begin position="549"/>
        <end position="562"/>
    </location>
</feature>
<feature type="compositionally biased region" description="Polar residues" evidence="1">
    <location>
        <begin position="194"/>
        <end position="226"/>
    </location>
</feature>
<proteinExistence type="predicted"/>
<feature type="region of interest" description="Disordered" evidence="1">
    <location>
        <begin position="812"/>
        <end position="836"/>
    </location>
</feature>
<feature type="compositionally biased region" description="Basic and acidic residues" evidence="1">
    <location>
        <begin position="703"/>
        <end position="712"/>
    </location>
</feature>
<feature type="compositionally biased region" description="Polar residues" evidence="1">
    <location>
        <begin position="64"/>
        <end position="74"/>
    </location>
</feature>
<feature type="compositionally biased region" description="Low complexity" evidence="1">
    <location>
        <begin position="578"/>
        <end position="596"/>
    </location>
</feature>
<keyword evidence="3" id="KW-1185">Reference proteome</keyword>
<feature type="region of interest" description="Disordered" evidence="1">
    <location>
        <begin position="472"/>
        <end position="499"/>
    </location>
</feature>
<feature type="region of interest" description="Disordered" evidence="1">
    <location>
        <begin position="150"/>
        <end position="238"/>
    </location>
</feature>
<feature type="compositionally biased region" description="Polar residues" evidence="1">
    <location>
        <begin position="289"/>
        <end position="308"/>
    </location>
</feature>
<evidence type="ECO:0000256" key="1">
    <source>
        <dbReference type="SAM" id="MobiDB-lite"/>
    </source>
</evidence>